<dbReference type="Proteomes" id="UP000315496">
    <property type="component" value="Chromosome 4"/>
</dbReference>
<evidence type="ECO:0000256" key="4">
    <source>
        <dbReference type="ARBA" id="ARBA00022516"/>
    </source>
</evidence>
<evidence type="ECO:0000313" key="13">
    <source>
        <dbReference type="EMBL" id="TNJ27203.1"/>
    </source>
</evidence>
<evidence type="ECO:0000256" key="12">
    <source>
        <dbReference type="SAM" id="Phobius"/>
    </source>
</evidence>
<name>A0A4Z1SZX9_GIAMU</name>
<dbReference type="Pfam" id="PF02666">
    <property type="entry name" value="PS_Dcarbxylase"/>
    <property type="match status" value="1"/>
</dbReference>
<feature type="transmembrane region" description="Helical" evidence="12">
    <location>
        <begin position="76"/>
        <end position="98"/>
    </location>
</feature>
<keyword evidence="4" id="KW-0444">Lipid biosynthesis</keyword>
<keyword evidence="12" id="KW-0812">Transmembrane</keyword>
<dbReference type="EC" id="4.1.1.65" evidence="3"/>
<evidence type="ECO:0000256" key="8">
    <source>
        <dbReference type="ARBA" id="ARBA00023239"/>
    </source>
</evidence>
<keyword evidence="10" id="KW-0670">Pyruvate</keyword>
<keyword evidence="12" id="KW-1133">Transmembrane helix</keyword>
<dbReference type="InterPro" id="IPR033177">
    <property type="entry name" value="PSD-B"/>
</dbReference>
<dbReference type="GO" id="GO:0006646">
    <property type="term" value="P:phosphatidylethanolamine biosynthetic process"/>
    <property type="evidence" value="ECO:0007669"/>
    <property type="project" value="UniProtKB-UniPathway"/>
</dbReference>
<evidence type="ECO:0000256" key="2">
    <source>
        <dbReference type="ARBA" id="ARBA00005189"/>
    </source>
</evidence>
<evidence type="ECO:0000256" key="10">
    <source>
        <dbReference type="ARBA" id="ARBA00023317"/>
    </source>
</evidence>
<comment type="cofactor">
    <cofactor evidence="1">
        <name>pyruvate</name>
        <dbReference type="ChEBI" id="CHEBI:15361"/>
    </cofactor>
</comment>
<feature type="transmembrane region" description="Helical" evidence="12">
    <location>
        <begin position="16"/>
        <end position="41"/>
    </location>
</feature>
<dbReference type="InterPro" id="IPR003817">
    <property type="entry name" value="PS_Dcarbxylase"/>
</dbReference>
<evidence type="ECO:0000256" key="11">
    <source>
        <dbReference type="ARBA" id="ARBA00024326"/>
    </source>
</evidence>
<dbReference type="PANTHER" id="PTHR10067:SF6">
    <property type="entry name" value="PHOSPHATIDYLSERINE DECARBOXYLASE PROENZYME, MITOCHONDRIAL"/>
    <property type="match status" value="1"/>
</dbReference>
<protein>
    <recommendedName>
        <fullName evidence="3">phosphatidylserine decarboxylase</fullName>
        <ecNumber evidence="3">4.1.1.65</ecNumber>
    </recommendedName>
</protein>
<comment type="pathway">
    <text evidence="2">Lipid metabolism.</text>
</comment>
<comment type="pathway">
    <text evidence="11">Phospholipid metabolism; phosphatidylethanolamine biosynthesis.</text>
</comment>
<reference evidence="13 14" key="1">
    <citation type="submission" date="2019-05" db="EMBL/GenBank/DDBJ databases">
        <title>The compact genome of Giardia muris reveals important steps in the evolution of intestinal protozoan parasites.</title>
        <authorList>
            <person name="Xu F."/>
            <person name="Jimenez-Gonzalez A."/>
            <person name="Einarsson E."/>
            <person name="Astvaldsson A."/>
            <person name="Peirasmaki D."/>
            <person name="Eckmann L."/>
            <person name="Andersson J.O."/>
            <person name="Svard S.G."/>
            <person name="Jerlstrom-Hultqvist J."/>
        </authorList>
    </citation>
    <scope>NUCLEOTIDE SEQUENCE [LARGE SCALE GENOMIC DNA]</scope>
    <source>
        <strain evidence="13 14">Roberts-Thomson</strain>
    </source>
</reference>
<evidence type="ECO:0000313" key="14">
    <source>
        <dbReference type="Proteomes" id="UP000315496"/>
    </source>
</evidence>
<proteinExistence type="predicted"/>
<dbReference type="PANTHER" id="PTHR10067">
    <property type="entry name" value="PHOSPHATIDYLSERINE DECARBOXYLASE"/>
    <property type="match status" value="1"/>
</dbReference>
<dbReference type="AlphaFoldDB" id="A0A4Z1SZX9"/>
<evidence type="ECO:0000256" key="1">
    <source>
        <dbReference type="ARBA" id="ARBA00001928"/>
    </source>
</evidence>
<dbReference type="VEuPathDB" id="GiardiaDB:GMRT_14038"/>
<gene>
    <name evidence="13" type="ORF">GMRT_14038</name>
</gene>
<keyword evidence="5" id="KW-0210">Decarboxylase</keyword>
<keyword evidence="12" id="KW-0472">Membrane</keyword>
<organism evidence="13 14">
    <name type="scientific">Giardia muris</name>
    <dbReference type="NCBI Taxonomy" id="5742"/>
    <lineage>
        <taxon>Eukaryota</taxon>
        <taxon>Metamonada</taxon>
        <taxon>Diplomonadida</taxon>
        <taxon>Hexamitidae</taxon>
        <taxon>Giardiinae</taxon>
        <taxon>Giardia</taxon>
    </lineage>
</organism>
<keyword evidence="14" id="KW-1185">Reference proteome</keyword>
<keyword evidence="9" id="KW-1208">Phospholipid metabolism</keyword>
<feature type="transmembrane region" description="Helical" evidence="12">
    <location>
        <begin position="53"/>
        <end position="70"/>
    </location>
</feature>
<keyword evidence="8" id="KW-0456">Lyase</keyword>
<dbReference type="NCBIfam" id="TIGR00163">
    <property type="entry name" value="PS_decarb"/>
    <property type="match status" value="1"/>
</dbReference>
<evidence type="ECO:0000256" key="9">
    <source>
        <dbReference type="ARBA" id="ARBA00023264"/>
    </source>
</evidence>
<evidence type="ECO:0000256" key="7">
    <source>
        <dbReference type="ARBA" id="ARBA00023209"/>
    </source>
</evidence>
<keyword evidence="7" id="KW-0594">Phospholipid biosynthesis</keyword>
<sequence length="383" mass="42584">MQASPPNGRRLQAGEFALWAFAFGASSLYLVGRCLLSLLAWTTGWNGINPSTIWMGAILLACMAHVYTHIDRQRIAFLPILVSILPRRYLSYLIGYLMRLPIPFAKLRRAIYRAWCWKYTVDIAEIIVDLDAYPSLEAFFIRPVNLALRPSFSSMGDGLNSFKYIGPRDCLIAPADSVLSALGNFSTACMSTVPCKGLSFSATDLLHGSTDESIDFRKGKTTVLHWAVFYLSPGDYHHFHAPCNFTVHECRHLGGDLWPVNDTFMQRVKGLLAANERVVLIGTHMVGGEELFFAYVAVGALNVGSIYIHKYSLETHKDMLSPTSESSLTRTESYSIGEEVGFFSLGSTVVLVYELPLSIQPNYIMNSQDKVHVGMPFVQVATT</sequence>
<keyword evidence="6" id="KW-0443">Lipid metabolism</keyword>
<evidence type="ECO:0000256" key="6">
    <source>
        <dbReference type="ARBA" id="ARBA00023098"/>
    </source>
</evidence>
<dbReference type="UniPathway" id="UPA00558"/>
<dbReference type="GO" id="GO:0004609">
    <property type="term" value="F:phosphatidylserine decarboxylase activity"/>
    <property type="evidence" value="ECO:0007669"/>
    <property type="project" value="UniProtKB-EC"/>
</dbReference>
<dbReference type="OrthoDB" id="4330at2759"/>
<dbReference type="EMBL" id="VDLU01000004">
    <property type="protein sequence ID" value="TNJ27203.1"/>
    <property type="molecule type" value="Genomic_DNA"/>
</dbReference>
<comment type="caution">
    <text evidence="13">The sequence shown here is derived from an EMBL/GenBank/DDBJ whole genome shotgun (WGS) entry which is preliminary data.</text>
</comment>
<evidence type="ECO:0000256" key="5">
    <source>
        <dbReference type="ARBA" id="ARBA00022793"/>
    </source>
</evidence>
<dbReference type="GO" id="GO:0005739">
    <property type="term" value="C:mitochondrion"/>
    <property type="evidence" value="ECO:0007669"/>
    <property type="project" value="TreeGrafter"/>
</dbReference>
<evidence type="ECO:0000256" key="3">
    <source>
        <dbReference type="ARBA" id="ARBA00012243"/>
    </source>
</evidence>
<accession>A0A4Z1SZX9</accession>